<protein>
    <submittedName>
        <fullName evidence="1">Uncharacterized protein</fullName>
    </submittedName>
</protein>
<dbReference type="RefSeq" id="WP_179794883.1">
    <property type="nucleotide sequence ID" value="NZ_BAABHP010000014.1"/>
</dbReference>
<evidence type="ECO:0000313" key="1">
    <source>
        <dbReference type="EMBL" id="NYD37312.1"/>
    </source>
</evidence>
<dbReference type="EMBL" id="JACCBN010000001">
    <property type="protein sequence ID" value="NYD37312.1"/>
    <property type="molecule type" value="Genomic_DNA"/>
</dbReference>
<dbReference type="AlphaFoldDB" id="A0A7Y9J6I0"/>
<reference evidence="1 2" key="1">
    <citation type="submission" date="2020-07" db="EMBL/GenBank/DDBJ databases">
        <title>Sequencing the genomes of 1000 actinobacteria strains.</title>
        <authorList>
            <person name="Klenk H.-P."/>
        </authorList>
    </citation>
    <scope>NUCLEOTIDE SEQUENCE [LARGE SCALE GENOMIC DNA]</scope>
    <source>
        <strain evidence="1 2">DSM 45772</strain>
    </source>
</reference>
<comment type="caution">
    <text evidence="1">The sequence shown here is derived from an EMBL/GenBank/DDBJ whole genome shotgun (WGS) entry which is preliminary data.</text>
</comment>
<name>A0A7Y9J6I0_9PSEU</name>
<dbReference type="Proteomes" id="UP000535890">
    <property type="component" value="Unassembled WGS sequence"/>
</dbReference>
<gene>
    <name evidence="1" type="ORF">BJ983_003414</name>
</gene>
<organism evidence="1 2">
    <name type="scientific">Actinomycetospora corticicola</name>
    <dbReference type="NCBI Taxonomy" id="663602"/>
    <lineage>
        <taxon>Bacteria</taxon>
        <taxon>Bacillati</taxon>
        <taxon>Actinomycetota</taxon>
        <taxon>Actinomycetes</taxon>
        <taxon>Pseudonocardiales</taxon>
        <taxon>Pseudonocardiaceae</taxon>
        <taxon>Actinomycetospora</taxon>
    </lineage>
</organism>
<accession>A0A7Y9J6I0</accession>
<proteinExistence type="predicted"/>
<evidence type="ECO:0000313" key="2">
    <source>
        <dbReference type="Proteomes" id="UP000535890"/>
    </source>
</evidence>
<keyword evidence="2" id="KW-1185">Reference proteome</keyword>
<sequence length="52" mass="5729">MVGDHDSFRLPVQVGRDTAGEQRLEAAARVRHLVAALVPTPRPTPMDLPRAR</sequence>